<gene>
    <name evidence="1" type="ORF">GMARGA_LOCUS37427</name>
</gene>
<evidence type="ECO:0000313" key="2">
    <source>
        <dbReference type="Proteomes" id="UP000789901"/>
    </source>
</evidence>
<reference evidence="1 2" key="1">
    <citation type="submission" date="2021-06" db="EMBL/GenBank/DDBJ databases">
        <authorList>
            <person name="Kallberg Y."/>
            <person name="Tangrot J."/>
            <person name="Rosling A."/>
        </authorList>
    </citation>
    <scope>NUCLEOTIDE SEQUENCE [LARGE SCALE GENOMIC DNA]</scope>
    <source>
        <strain evidence="1 2">120-4 pot B 10/14</strain>
    </source>
</reference>
<feature type="non-terminal residue" evidence="1">
    <location>
        <position position="1"/>
    </location>
</feature>
<name>A0ABN7X235_GIGMA</name>
<dbReference type="EMBL" id="CAJVQB010078013">
    <property type="protein sequence ID" value="CAG8845043.1"/>
    <property type="molecule type" value="Genomic_DNA"/>
</dbReference>
<accession>A0ABN7X235</accession>
<comment type="caution">
    <text evidence="1">The sequence shown here is derived from an EMBL/GenBank/DDBJ whole genome shotgun (WGS) entry which is preliminary data.</text>
</comment>
<keyword evidence="2" id="KW-1185">Reference proteome</keyword>
<evidence type="ECO:0000313" key="1">
    <source>
        <dbReference type="EMBL" id="CAG8845043.1"/>
    </source>
</evidence>
<proteinExistence type="predicted"/>
<organism evidence="1 2">
    <name type="scientific">Gigaspora margarita</name>
    <dbReference type="NCBI Taxonomy" id="4874"/>
    <lineage>
        <taxon>Eukaryota</taxon>
        <taxon>Fungi</taxon>
        <taxon>Fungi incertae sedis</taxon>
        <taxon>Mucoromycota</taxon>
        <taxon>Glomeromycotina</taxon>
        <taxon>Glomeromycetes</taxon>
        <taxon>Diversisporales</taxon>
        <taxon>Gigasporaceae</taxon>
        <taxon>Gigaspora</taxon>
    </lineage>
</organism>
<dbReference type="Proteomes" id="UP000789901">
    <property type="component" value="Unassembled WGS sequence"/>
</dbReference>
<protein>
    <submittedName>
        <fullName evidence="1">46445_t:CDS:1</fullName>
    </submittedName>
</protein>
<sequence length="43" mass="5259">IWISIMNKENPHFEIKYQMVEQQVLATRNTVSIDNYRIIEKHQ</sequence>